<name>A0A0N4YYC1_NIPBR</name>
<evidence type="ECO:0000313" key="3">
    <source>
        <dbReference type="WBParaSite" id="NBR_0002224301-mRNA-1"/>
    </source>
</evidence>
<accession>A0A0N4YYC1</accession>
<protein>
    <submittedName>
        <fullName evidence="1 3">Uncharacterized protein</fullName>
    </submittedName>
</protein>
<organism evidence="3">
    <name type="scientific">Nippostrongylus brasiliensis</name>
    <name type="common">Rat hookworm</name>
    <dbReference type="NCBI Taxonomy" id="27835"/>
    <lineage>
        <taxon>Eukaryota</taxon>
        <taxon>Metazoa</taxon>
        <taxon>Ecdysozoa</taxon>
        <taxon>Nematoda</taxon>
        <taxon>Chromadorea</taxon>
        <taxon>Rhabditida</taxon>
        <taxon>Rhabditina</taxon>
        <taxon>Rhabditomorpha</taxon>
        <taxon>Strongyloidea</taxon>
        <taxon>Heligmosomidae</taxon>
        <taxon>Nippostrongylus</taxon>
    </lineage>
</organism>
<dbReference type="EMBL" id="UYSL01027638">
    <property type="protein sequence ID" value="VDL86934.1"/>
    <property type="molecule type" value="Genomic_DNA"/>
</dbReference>
<sequence>MKDLNDQLADEKATSSGLLFSDSVDVYLCFILYSGGQKLTAEADANRLEAEHHAQAVASLEKKQKAFDKVIDEWKKKVSTWMISSETTNFMQKRVL</sequence>
<dbReference type="STRING" id="27835.A0A0N4YYC1"/>
<gene>
    <name evidence="1" type="ORF">NBR_LOCUS22244</name>
</gene>
<keyword evidence="2" id="KW-1185">Reference proteome</keyword>
<evidence type="ECO:0000313" key="2">
    <source>
        <dbReference type="Proteomes" id="UP000271162"/>
    </source>
</evidence>
<dbReference type="AlphaFoldDB" id="A0A0N4YYC1"/>
<dbReference type="WBParaSite" id="NBR_0002224301-mRNA-1">
    <property type="protein sequence ID" value="NBR_0002224301-mRNA-1"/>
    <property type="gene ID" value="NBR_0002224301"/>
</dbReference>
<evidence type="ECO:0000313" key="1">
    <source>
        <dbReference type="EMBL" id="VDL86934.1"/>
    </source>
</evidence>
<reference evidence="1 2" key="2">
    <citation type="submission" date="2018-11" db="EMBL/GenBank/DDBJ databases">
        <authorList>
            <consortium name="Pathogen Informatics"/>
        </authorList>
    </citation>
    <scope>NUCLEOTIDE SEQUENCE [LARGE SCALE GENOMIC DNA]</scope>
</reference>
<dbReference type="Proteomes" id="UP000271162">
    <property type="component" value="Unassembled WGS sequence"/>
</dbReference>
<reference evidence="3" key="1">
    <citation type="submission" date="2017-02" db="UniProtKB">
        <authorList>
            <consortium name="WormBaseParasite"/>
        </authorList>
    </citation>
    <scope>IDENTIFICATION</scope>
</reference>
<proteinExistence type="predicted"/>